<evidence type="ECO:0000313" key="1">
    <source>
        <dbReference type="EMBL" id="KIP03500.1"/>
    </source>
</evidence>
<organism evidence="1 2">
    <name type="scientific">Phlebiopsis gigantea (strain 11061_1 CR5-6)</name>
    <name type="common">White-rot fungus</name>
    <name type="synonym">Peniophora gigantea</name>
    <dbReference type="NCBI Taxonomy" id="745531"/>
    <lineage>
        <taxon>Eukaryota</taxon>
        <taxon>Fungi</taxon>
        <taxon>Dikarya</taxon>
        <taxon>Basidiomycota</taxon>
        <taxon>Agaricomycotina</taxon>
        <taxon>Agaricomycetes</taxon>
        <taxon>Polyporales</taxon>
        <taxon>Phanerochaetaceae</taxon>
        <taxon>Phlebiopsis</taxon>
    </lineage>
</organism>
<proteinExistence type="predicted"/>
<dbReference type="Proteomes" id="UP000053257">
    <property type="component" value="Unassembled WGS sequence"/>
</dbReference>
<gene>
    <name evidence="1" type="ORF">PHLGIDRAFT_237426</name>
</gene>
<dbReference type="EMBL" id="KN840613">
    <property type="protein sequence ID" value="KIP03500.1"/>
    <property type="molecule type" value="Genomic_DNA"/>
</dbReference>
<dbReference type="AlphaFoldDB" id="A0A0C3S5F3"/>
<reference evidence="1 2" key="1">
    <citation type="journal article" date="2014" name="PLoS Genet.">
        <title>Analysis of the Phlebiopsis gigantea genome, transcriptome and secretome provides insight into its pioneer colonization strategies of wood.</title>
        <authorList>
            <person name="Hori C."/>
            <person name="Ishida T."/>
            <person name="Igarashi K."/>
            <person name="Samejima M."/>
            <person name="Suzuki H."/>
            <person name="Master E."/>
            <person name="Ferreira P."/>
            <person name="Ruiz-Duenas F.J."/>
            <person name="Held B."/>
            <person name="Canessa P."/>
            <person name="Larrondo L.F."/>
            <person name="Schmoll M."/>
            <person name="Druzhinina I.S."/>
            <person name="Kubicek C.P."/>
            <person name="Gaskell J.A."/>
            <person name="Kersten P."/>
            <person name="St John F."/>
            <person name="Glasner J."/>
            <person name="Sabat G."/>
            <person name="Splinter BonDurant S."/>
            <person name="Syed K."/>
            <person name="Yadav J."/>
            <person name="Mgbeahuruike A.C."/>
            <person name="Kovalchuk A."/>
            <person name="Asiegbu F.O."/>
            <person name="Lackner G."/>
            <person name="Hoffmeister D."/>
            <person name="Rencoret J."/>
            <person name="Gutierrez A."/>
            <person name="Sun H."/>
            <person name="Lindquist E."/>
            <person name="Barry K."/>
            <person name="Riley R."/>
            <person name="Grigoriev I.V."/>
            <person name="Henrissat B."/>
            <person name="Kues U."/>
            <person name="Berka R.M."/>
            <person name="Martinez A.T."/>
            <person name="Covert S.F."/>
            <person name="Blanchette R.A."/>
            <person name="Cullen D."/>
        </authorList>
    </citation>
    <scope>NUCLEOTIDE SEQUENCE [LARGE SCALE GENOMIC DNA]</scope>
    <source>
        <strain evidence="1 2">11061_1 CR5-6</strain>
    </source>
</reference>
<accession>A0A0C3S5F3</accession>
<evidence type="ECO:0000313" key="2">
    <source>
        <dbReference type="Proteomes" id="UP000053257"/>
    </source>
</evidence>
<sequence length="279" mass="30571">MGRTPTLVSISGSRAGMRKCCGCSQQSSRATCVRQTTRQARLLSLAGMRPTVWRHIQKIGHGAKFTCILHPDLPGLMQARTVVQRLRSPRVVRGIRSAGRGDGMAHVTADDASGATRVKTIRTLGLLTTAFDLPPPPLWRVHIFYRSGKLEVVEVDGSLEPGIRIFRDAVLFSARDRKDRDEEVDTALSFPTPRGIILGSFTSPCQGRWPIHTICVVGYLVRLQRAEGLVFHDGQNLVKLDHVNDTVVVFVAGAERGPIQPLSSLLHHVVNQPHEAGSS</sequence>
<protein>
    <submittedName>
        <fullName evidence="1">Uncharacterized protein</fullName>
    </submittedName>
</protein>
<name>A0A0C3S5F3_PHLG1</name>
<keyword evidence="2" id="KW-1185">Reference proteome</keyword>
<dbReference type="HOGENOM" id="CLU_997868_0_0_1"/>